<feature type="transmembrane region" description="Helical" evidence="1">
    <location>
        <begin position="291"/>
        <end position="313"/>
    </location>
</feature>
<comment type="caution">
    <text evidence="3">The sequence shown here is derived from an EMBL/GenBank/DDBJ whole genome shotgun (WGS) entry which is preliminary data.</text>
</comment>
<feature type="transmembrane region" description="Helical" evidence="1">
    <location>
        <begin position="55"/>
        <end position="79"/>
    </location>
</feature>
<dbReference type="PANTHER" id="PTHR30590">
    <property type="entry name" value="INNER MEMBRANE PROTEIN"/>
    <property type="match status" value="1"/>
</dbReference>
<sequence length="346" mass="36732">MTAQTPPADVSTPGARIESLDVLRGFALCGILAVNIIQQLLWIRGGQPFVMPTAVGLVFFERFLSIFAVLFGVGFGLFLDRAASRSDRPRLVLARRLAVLAVIGAVHQFFHVGEALLPYALVALVVLIPLSFAGPRVCLVVGLVAILVLPQLEESYGLTVGLLVLGFGLARVGVPEGLDRHPGRVAVALAVTAPLAVGWVLLTLSGVRSIQVNVLGGGIGGTQNLLPPLAAVVTATAYCCVVLLLLRTPAGRVLDAVLAPMGRMALTNYLAATVLFLTIGPLLGIDSFDDGPAITGLTVGILVVEAVWSALWLRRFRYGPVEWVWRCLTWGHRAPFRRGARSAGEQ</sequence>
<accession>A0ABV9YEV3</accession>
<reference evidence="4" key="1">
    <citation type="journal article" date="2019" name="Int. J. Syst. Evol. Microbiol.">
        <title>The Global Catalogue of Microorganisms (GCM) 10K type strain sequencing project: providing services to taxonomists for standard genome sequencing and annotation.</title>
        <authorList>
            <consortium name="The Broad Institute Genomics Platform"/>
            <consortium name="The Broad Institute Genome Sequencing Center for Infectious Disease"/>
            <person name="Wu L."/>
            <person name="Ma J."/>
        </authorList>
    </citation>
    <scope>NUCLEOTIDE SEQUENCE [LARGE SCALE GENOMIC DNA]</scope>
    <source>
        <strain evidence="4">CGMCC 4.7093</strain>
    </source>
</reference>
<dbReference type="EMBL" id="JBHSIV010000002">
    <property type="protein sequence ID" value="MFC5060934.1"/>
    <property type="molecule type" value="Genomic_DNA"/>
</dbReference>
<dbReference type="InterPro" id="IPR007349">
    <property type="entry name" value="DUF418"/>
</dbReference>
<organism evidence="3 4">
    <name type="scientific">Actinomycetospora atypica</name>
    <dbReference type="NCBI Taxonomy" id="1290095"/>
    <lineage>
        <taxon>Bacteria</taxon>
        <taxon>Bacillati</taxon>
        <taxon>Actinomycetota</taxon>
        <taxon>Actinomycetes</taxon>
        <taxon>Pseudonocardiales</taxon>
        <taxon>Pseudonocardiaceae</taxon>
        <taxon>Actinomycetospora</taxon>
    </lineage>
</organism>
<keyword evidence="4" id="KW-1185">Reference proteome</keyword>
<keyword evidence="1" id="KW-0472">Membrane</keyword>
<feature type="transmembrane region" description="Helical" evidence="1">
    <location>
        <begin position="91"/>
        <end position="110"/>
    </location>
</feature>
<gene>
    <name evidence="3" type="ORF">ACFPBZ_01855</name>
</gene>
<name>A0ABV9YEV3_9PSEU</name>
<dbReference type="Pfam" id="PF04235">
    <property type="entry name" value="DUF418"/>
    <property type="match status" value="1"/>
</dbReference>
<feature type="transmembrane region" description="Helical" evidence="1">
    <location>
        <begin position="155"/>
        <end position="174"/>
    </location>
</feature>
<feature type="transmembrane region" description="Helical" evidence="1">
    <location>
        <begin position="122"/>
        <end position="149"/>
    </location>
</feature>
<dbReference type="Proteomes" id="UP001595947">
    <property type="component" value="Unassembled WGS sequence"/>
</dbReference>
<keyword evidence="1" id="KW-0812">Transmembrane</keyword>
<evidence type="ECO:0000259" key="2">
    <source>
        <dbReference type="Pfam" id="PF04235"/>
    </source>
</evidence>
<feature type="domain" description="DUF418" evidence="2">
    <location>
        <begin position="170"/>
        <end position="331"/>
    </location>
</feature>
<dbReference type="PANTHER" id="PTHR30590:SF2">
    <property type="entry name" value="INNER MEMBRANE PROTEIN"/>
    <property type="match status" value="1"/>
</dbReference>
<feature type="transmembrane region" description="Helical" evidence="1">
    <location>
        <begin position="266"/>
        <end position="285"/>
    </location>
</feature>
<keyword evidence="1" id="KW-1133">Transmembrane helix</keyword>
<evidence type="ECO:0000313" key="3">
    <source>
        <dbReference type="EMBL" id="MFC5060934.1"/>
    </source>
</evidence>
<proteinExistence type="predicted"/>
<dbReference type="RefSeq" id="WP_378034292.1">
    <property type="nucleotide sequence ID" value="NZ_JBHSIV010000002.1"/>
</dbReference>
<protein>
    <submittedName>
        <fullName evidence="3">DUF418 domain-containing protein</fullName>
    </submittedName>
</protein>
<evidence type="ECO:0000256" key="1">
    <source>
        <dbReference type="SAM" id="Phobius"/>
    </source>
</evidence>
<evidence type="ECO:0000313" key="4">
    <source>
        <dbReference type="Proteomes" id="UP001595947"/>
    </source>
</evidence>
<dbReference type="InterPro" id="IPR052529">
    <property type="entry name" value="Bact_Transport_Assoc"/>
</dbReference>
<feature type="transmembrane region" description="Helical" evidence="1">
    <location>
        <begin position="225"/>
        <end position="246"/>
    </location>
</feature>
<feature type="transmembrane region" description="Helical" evidence="1">
    <location>
        <begin position="22"/>
        <end position="43"/>
    </location>
</feature>